<sequence length="199" mass="22909">MIHEMMHSVPRAFAHRDLLDLAPKVQSLQIIDLKLRRKDQDPSKWPRVYGCDKVRAIASGLNSILWHPVEPSSTAETYLCYIMAEWVQKKYGRYPFRPLIALSIDGKEDWPYEKADTFPRGDSENVPSELNLTARKLALEDCRELAQPIRLTTSVNSSKPVTKTFSLGITDEDCMRANWFYDSNFQQTSEPEDEDAWGL</sequence>
<reference evidence="1 2" key="1">
    <citation type="submission" date="2019-10" db="EMBL/GenBank/DDBJ databases">
        <authorList>
            <person name="Palmer J.M."/>
        </authorList>
    </citation>
    <scope>NUCLEOTIDE SEQUENCE [LARGE SCALE GENOMIC DNA]</scope>
    <source>
        <strain evidence="1 2">TWF718</strain>
    </source>
</reference>
<name>A0AAN8MN88_9PEZI</name>
<organism evidence="1 2">
    <name type="scientific">Orbilia javanica</name>
    <dbReference type="NCBI Taxonomy" id="47235"/>
    <lineage>
        <taxon>Eukaryota</taxon>
        <taxon>Fungi</taxon>
        <taxon>Dikarya</taxon>
        <taxon>Ascomycota</taxon>
        <taxon>Pezizomycotina</taxon>
        <taxon>Orbiliomycetes</taxon>
        <taxon>Orbiliales</taxon>
        <taxon>Orbiliaceae</taxon>
        <taxon>Orbilia</taxon>
    </lineage>
</organism>
<dbReference type="Proteomes" id="UP001313282">
    <property type="component" value="Unassembled WGS sequence"/>
</dbReference>
<comment type="caution">
    <text evidence="1">The sequence shown here is derived from an EMBL/GenBank/DDBJ whole genome shotgun (WGS) entry which is preliminary data.</text>
</comment>
<dbReference type="AlphaFoldDB" id="A0AAN8MN88"/>
<accession>A0AAN8MN88</accession>
<protein>
    <submittedName>
        <fullName evidence="1">Uncharacterized protein</fullName>
    </submittedName>
</protein>
<evidence type="ECO:0000313" key="1">
    <source>
        <dbReference type="EMBL" id="KAK6337205.1"/>
    </source>
</evidence>
<keyword evidence="2" id="KW-1185">Reference proteome</keyword>
<proteinExistence type="predicted"/>
<dbReference type="EMBL" id="JAVHNR010000007">
    <property type="protein sequence ID" value="KAK6337205.1"/>
    <property type="molecule type" value="Genomic_DNA"/>
</dbReference>
<evidence type="ECO:0000313" key="2">
    <source>
        <dbReference type="Proteomes" id="UP001313282"/>
    </source>
</evidence>
<gene>
    <name evidence="1" type="ORF">TWF718_009987</name>
</gene>